<dbReference type="Pfam" id="PF16124">
    <property type="entry name" value="RecQ_Zn_bind"/>
    <property type="match status" value="1"/>
</dbReference>
<evidence type="ECO:0000256" key="4">
    <source>
        <dbReference type="ARBA" id="ARBA00022670"/>
    </source>
</evidence>
<dbReference type="InterPro" id="IPR032284">
    <property type="entry name" value="RecQ_Zn-bd"/>
</dbReference>
<evidence type="ECO:0000256" key="15">
    <source>
        <dbReference type="ARBA" id="ARBA00023145"/>
    </source>
</evidence>
<keyword evidence="16" id="KW-1015">Disulfide bond</keyword>
<keyword evidence="14" id="KW-0238">DNA-binding</keyword>
<dbReference type="Gene3D" id="3.90.70.10">
    <property type="entry name" value="Cysteine proteinases"/>
    <property type="match status" value="1"/>
</dbReference>
<dbReference type="EC" id="5.6.2.4" evidence="21"/>
<evidence type="ECO:0000256" key="16">
    <source>
        <dbReference type="ARBA" id="ARBA00023157"/>
    </source>
</evidence>
<dbReference type="InterPro" id="IPR027417">
    <property type="entry name" value="P-loop_NTPase"/>
</dbReference>
<evidence type="ECO:0000256" key="20">
    <source>
        <dbReference type="ARBA" id="ARBA00034617"/>
    </source>
</evidence>
<dbReference type="CDD" id="cd18016">
    <property type="entry name" value="DEXHc_RecQ2_BLM"/>
    <property type="match status" value="1"/>
</dbReference>
<evidence type="ECO:0000256" key="23">
    <source>
        <dbReference type="ARBA" id="ARBA00073450"/>
    </source>
</evidence>
<feature type="region of interest" description="Disordered" evidence="24">
    <location>
        <begin position="358"/>
        <end position="390"/>
    </location>
</feature>
<keyword evidence="8" id="KW-0227">DNA damage</keyword>
<evidence type="ECO:0000256" key="9">
    <source>
        <dbReference type="ARBA" id="ARBA00022801"/>
    </source>
</evidence>
<dbReference type="Pfam" id="PF00271">
    <property type="entry name" value="Helicase_C"/>
    <property type="match status" value="1"/>
</dbReference>
<keyword evidence="18" id="KW-0413">Isomerase</keyword>
<keyword evidence="12" id="KW-0862">Zinc</keyword>
<dbReference type="InterPro" id="IPR012532">
    <property type="entry name" value="BDHCT"/>
</dbReference>
<evidence type="ECO:0000256" key="19">
    <source>
        <dbReference type="ARBA" id="ARBA00023242"/>
    </source>
</evidence>
<dbReference type="SMART" id="SM00490">
    <property type="entry name" value="HELICc"/>
    <property type="match status" value="1"/>
</dbReference>
<dbReference type="PROSITE" id="PS00139">
    <property type="entry name" value="THIOL_PROTEASE_CYS"/>
    <property type="match status" value="1"/>
</dbReference>
<name>A0A4Z2C9M7_9TELE</name>
<dbReference type="GO" id="GO:0000724">
    <property type="term" value="P:double-strand break repair via homologous recombination"/>
    <property type="evidence" value="ECO:0007669"/>
    <property type="project" value="TreeGrafter"/>
</dbReference>
<dbReference type="FunFam" id="3.40.50.300:FF:000340">
    <property type="entry name" value="Bloom syndrome, RecQ helicase"/>
    <property type="match status" value="1"/>
</dbReference>
<keyword evidence="11" id="KW-0788">Thiol protease</keyword>
<dbReference type="GO" id="GO:0000723">
    <property type="term" value="P:telomere maintenance"/>
    <property type="evidence" value="ECO:0007669"/>
    <property type="project" value="TreeGrafter"/>
</dbReference>
<dbReference type="SMART" id="SM00487">
    <property type="entry name" value="DEXDc"/>
    <property type="match status" value="1"/>
</dbReference>
<dbReference type="GO" id="GO:0046872">
    <property type="term" value="F:metal ion binding"/>
    <property type="evidence" value="ECO:0007669"/>
    <property type="project" value="UniProtKB-KW"/>
</dbReference>
<evidence type="ECO:0000256" key="2">
    <source>
        <dbReference type="ARBA" id="ARBA00004123"/>
    </source>
</evidence>
<feature type="chain" id="PRO_5021382978" description="RecQ-like DNA helicase BLM" evidence="25">
    <location>
        <begin position="17"/>
        <end position="1318"/>
    </location>
</feature>
<dbReference type="SUPFAM" id="SSF54001">
    <property type="entry name" value="Cysteine proteinases"/>
    <property type="match status" value="1"/>
</dbReference>
<dbReference type="EMBL" id="SWLE01000004">
    <property type="protein sequence ID" value="TNN00937.1"/>
    <property type="molecule type" value="Genomic_DNA"/>
</dbReference>
<dbReference type="InterPro" id="IPR000668">
    <property type="entry name" value="Peptidase_C1A_C"/>
</dbReference>
<dbReference type="SMART" id="SM00645">
    <property type="entry name" value="Pept_C1"/>
    <property type="match status" value="1"/>
</dbReference>
<dbReference type="InterPro" id="IPR025660">
    <property type="entry name" value="Pept_his_AS"/>
</dbReference>
<comment type="catalytic activity">
    <reaction evidence="20">
        <text>Couples ATP hydrolysis with the unwinding of duplex DNA by translocating in the 3'-5' direction.</text>
        <dbReference type="EC" id="5.6.2.4"/>
    </reaction>
</comment>
<evidence type="ECO:0000256" key="7">
    <source>
        <dbReference type="ARBA" id="ARBA00022741"/>
    </source>
</evidence>
<dbReference type="CDD" id="cd18794">
    <property type="entry name" value="SF2_C_RecQ"/>
    <property type="match status" value="1"/>
</dbReference>
<dbReference type="PROSITE" id="PS00639">
    <property type="entry name" value="THIOL_PROTEASE_HIS"/>
    <property type="match status" value="1"/>
</dbReference>
<proteinExistence type="inferred from homology"/>
<feature type="region of interest" description="Disordered" evidence="24">
    <location>
        <begin position="498"/>
        <end position="553"/>
    </location>
</feature>
<keyword evidence="29" id="KW-1185">Reference proteome</keyword>
<dbReference type="Proteomes" id="UP000516260">
    <property type="component" value="Chromosome 12"/>
</dbReference>
<evidence type="ECO:0000256" key="11">
    <source>
        <dbReference type="ARBA" id="ARBA00022807"/>
    </source>
</evidence>
<evidence type="ECO:0000256" key="21">
    <source>
        <dbReference type="ARBA" id="ARBA00034808"/>
    </source>
</evidence>
<feature type="region of interest" description="Disordered" evidence="24">
    <location>
        <begin position="773"/>
        <end position="802"/>
    </location>
</feature>
<feature type="compositionally biased region" description="Basic and acidic residues" evidence="24">
    <location>
        <begin position="543"/>
        <end position="552"/>
    </location>
</feature>
<keyword evidence="9" id="KW-0378">Hydrolase</keyword>
<keyword evidence="6" id="KW-0479">Metal-binding</keyword>
<keyword evidence="4" id="KW-0645">Protease</keyword>
<dbReference type="SUPFAM" id="SSF52540">
    <property type="entry name" value="P-loop containing nucleoside triphosphate hydrolases"/>
    <property type="match status" value="2"/>
</dbReference>
<dbReference type="InterPro" id="IPR014001">
    <property type="entry name" value="Helicase_ATP-bd"/>
</dbReference>
<dbReference type="InterPro" id="IPR039417">
    <property type="entry name" value="Peptidase_C1A_papain-like"/>
</dbReference>
<evidence type="ECO:0000259" key="27">
    <source>
        <dbReference type="PROSITE" id="PS51194"/>
    </source>
</evidence>
<dbReference type="PANTHER" id="PTHR13710:SF153">
    <property type="entry name" value="RECQ-LIKE DNA HELICASE BLM"/>
    <property type="match status" value="1"/>
</dbReference>
<dbReference type="GO" id="GO:0006508">
    <property type="term" value="P:proteolysis"/>
    <property type="evidence" value="ECO:0007669"/>
    <property type="project" value="UniProtKB-KW"/>
</dbReference>
<comment type="cofactor">
    <cofactor evidence="1">
        <name>Zn(2+)</name>
        <dbReference type="ChEBI" id="CHEBI:29105"/>
    </cofactor>
</comment>
<evidence type="ECO:0000256" key="13">
    <source>
        <dbReference type="ARBA" id="ARBA00022840"/>
    </source>
</evidence>
<dbReference type="PROSITE" id="PS00690">
    <property type="entry name" value="DEAH_ATP_HELICASE"/>
    <property type="match status" value="1"/>
</dbReference>
<dbReference type="GO" id="GO:0003677">
    <property type="term" value="F:DNA binding"/>
    <property type="evidence" value="ECO:0007669"/>
    <property type="project" value="UniProtKB-KW"/>
</dbReference>
<evidence type="ECO:0000313" key="28">
    <source>
        <dbReference type="EMBL" id="TNN00937.1"/>
    </source>
</evidence>
<protein>
    <recommendedName>
        <fullName evidence="23">RecQ-like DNA helicase BLM</fullName>
        <ecNumber evidence="21">5.6.2.4</ecNumber>
    </recommendedName>
    <alternativeName>
        <fullName evidence="22">DNA 3'-5' helicase BLM</fullName>
    </alternativeName>
</protein>
<dbReference type="GO" id="GO:0009378">
    <property type="term" value="F:four-way junction helicase activity"/>
    <property type="evidence" value="ECO:0007669"/>
    <property type="project" value="TreeGrafter"/>
</dbReference>
<evidence type="ECO:0000256" key="22">
    <source>
        <dbReference type="ARBA" id="ARBA00044542"/>
    </source>
</evidence>
<dbReference type="GO" id="GO:0016818">
    <property type="term" value="F:hydrolase activity, acting on acid anhydrides, in phosphorus-containing anhydrides"/>
    <property type="evidence" value="ECO:0007669"/>
    <property type="project" value="InterPro"/>
</dbReference>
<dbReference type="SMART" id="SM00848">
    <property type="entry name" value="Inhibitor_I29"/>
    <property type="match status" value="1"/>
</dbReference>
<evidence type="ECO:0000313" key="29">
    <source>
        <dbReference type="Proteomes" id="UP000516260"/>
    </source>
</evidence>
<dbReference type="InterPro" id="IPR001650">
    <property type="entry name" value="Helicase_C-like"/>
</dbReference>
<feature type="non-terminal residue" evidence="28">
    <location>
        <position position="1318"/>
    </location>
</feature>
<dbReference type="NCBIfam" id="TIGR00614">
    <property type="entry name" value="recQ_fam"/>
    <property type="match status" value="1"/>
</dbReference>
<keyword evidence="17" id="KW-0234">DNA repair</keyword>
<evidence type="ECO:0000256" key="17">
    <source>
        <dbReference type="ARBA" id="ARBA00023204"/>
    </source>
</evidence>
<dbReference type="GO" id="GO:0005524">
    <property type="term" value="F:ATP binding"/>
    <property type="evidence" value="ECO:0007669"/>
    <property type="project" value="UniProtKB-KW"/>
</dbReference>
<evidence type="ECO:0000256" key="12">
    <source>
        <dbReference type="ARBA" id="ARBA00022833"/>
    </source>
</evidence>
<evidence type="ECO:0000259" key="26">
    <source>
        <dbReference type="PROSITE" id="PS51192"/>
    </source>
</evidence>
<organism evidence="28 29">
    <name type="scientific">Takifugu bimaculatus</name>
    <dbReference type="NCBI Taxonomy" id="433685"/>
    <lineage>
        <taxon>Eukaryota</taxon>
        <taxon>Metazoa</taxon>
        <taxon>Chordata</taxon>
        <taxon>Craniata</taxon>
        <taxon>Vertebrata</taxon>
        <taxon>Euteleostomi</taxon>
        <taxon>Actinopterygii</taxon>
        <taxon>Neopterygii</taxon>
        <taxon>Teleostei</taxon>
        <taxon>Neoteleostei</taxon>
        <taxon>Acanthomorphata</taxon>
        <taxon>Eupercaria</taxon>
        <taxon>Tetraodontiformes</taxon>
        <taxon>Tetradontoidea</taxon>
        <taxon>Tetraodontidae</taxon>
        <taxon>Takifugu</taxon>
    </lineage>
</organism>
<dbReference type="GO" id="GO:0043138">
    <property type="term" value="F:3'-5' DNA helicase activity"/>
    <property type="evidence" value="ECO:0007669"/>
    <property type="project" value="UniProtKB-EC"/>
</dbReference>
<evidence type="ECO:0000256" key="3">
    <source>
        <dbReference type="ARBA" id="ARBA00005446"/>
    </source>
</evidence>
<dbReference type="Pfam" id="PF08072">
    <property type="entry name" value="BDHCT"/>
    <property type="match status" value="1"/>
</dbReference>
<keyword evidence="19" id="KW-0539">Nucleus</keyword>
<comment type="subcellular location">
    <subcellularLocation>
        <location evidence="2">Nucleus</location>
    </subcellularLocation>
</comment>
<dbReference type="InterPro" id="IPR011545">
    <property type="entry name" value="DEAD/DEAH_box_helicase_dom"/>
</dbReference>
<dbReference type="PROSITE" id="PS51194">
    <property type="entry name" value="HELICASE_CTER"/>
    <property type="match status" value="1"/>
</dbReference>
<dbReference type="GO" id="GO:0005737">
    <property type="term" value="C:cytoplasm"/>
    <property type="evidence" value="ECO:0007669"/>
    <property type="project" value="TreeGrafter"/>
</dbReference>
<accession>A0A4Z2C9M7</accession>
<feature type="domain" description="Helicase ATP-binding" evidence="26">
    <location>
        <begin position="881"/>
        <end position="1056"/>
    </location>
</feature>
<reference evidence="28 29" key="1">
    <citation type="submission" date="2019-04" db="EMBL/GenBank/DDBJ databases">
        <title>The sequence and de novo assembly of Takifugu bimaculatus genome using PacBio and Hi-C technologies.</title>
        <authorList>
            <person name="Xu P."/>
            <person name="Liu B."/>
            <person name="Zhou Z."/>
        </authorList>
    </citation>
    <scope>NUCLEOTIDE SEQUENCE [LARGE SCALE GENOMIC DNA]</scope>
    <source>
        <strain evidence="28">TB-2018</strain>
        <tissue evidence="28">Muscle</tissue>
    </source>
</reference>
<feature type="region of interest" description="Disordered" evidence="24">
    <location>
        <begin position="439"/>
        <end position="474"/>
    </location>
</feature>
<dbReference type="GO" id="GO:0006260">
    <property type="term" value="P:DNA replication"/>
    <property type="evidence" value="ECO:0007669"/>
    <property type="project" value="UniProtKB-KW"/>
</dbReference>
<dbReference type="PROSITE" id="PS51192">
    <property type="entry name" value="HELICASE_ATP_BIND_1"/>
    <property type="match status" value="1"/>
</dbReference>
<dbReference type="CDD" id="cd02248">
    <property type="entry name" value="Peptidase_C1A"/>
    <property type="match status" value="1"/>
</dbReference>
<evidence type="ECO:0000256" key="25">
    <source>
        <dbReference type="SAM" id="SignalP"/>
    </source>
</evidence>
<feature type="domain" description="Helicase C-terminal" evidence="27">
    <location>
        <begin position="1071"/>
        <end position="1229"/>
    </location>
</feature>
<dbReference type="InterPro" id="IPR013201">
    <property type="entry name" value="Prot_inhib_I29"/>
</dbReference>
<evidence type="ECO:0000256" key="10">
    <source>
        <dbReference type="ARBA" id="ARBA00022806"/>
    </source>
</evidence>
<dbReference type="FunFam" id="3.90.70.10:FF:000039">
    <property type="entry name" value="Cysteine proteinase 2, putative"/>
    <property type="match status" value="1"/>
</dbReference>
<feature type="compositionally biased region" description="Basic and acidic residues" evidence="24">
    <location>
        <begin position="779"/>
        <end position="790"/>
    </location>
</feature>
<dbReference type="PRINTS" id="PR00705">
    <property type="entry name" value="PAPAIN"/>
</dbReference>
<keyword evidence="5" id="KW-0235">DNA replication</keyword>
<dbReference type="PANTHER" id="PTHR13710">
    <property type="entry name" value="DNA HELICASE RECQ FAMILY MEMBER"/>
    <property type="match status" value="1"/>
</dbReference>
<dbReference type="InterPro" id="IPR000169">
    <property type="entry name" value="Pept_cys_AS"/>
</dbReference>
<evidence type="ECO:0000256" key="6">
    <source>
        <dbReference type="ARBA" id="ARBA00022723"/>
    </source>
</evidence>
<dbReference type="InterPro" id="IPR004589">
    <property type="entry name" value="DNA_helicase_ATP-dep_RecQ"/>
</dbReference>
<comment type="caution">
    <text evidence="28">The sequence shown here is derived from an EMBL/GenBank/DDBJ whole genome shotgun (WGS) entry which is preliminary data.</text>
</comment>
<keyword evidence="15" id="KW-0865">Zymogen</keyword>
<evidence type="ECO:0000256" key="8">
    <source>
        <dbReference type="ARBA" id="ARBA00022763"/>
    </source>
</evidence>
<evidence type="ECO:0000256" key="5">
    <source>
        <dbReference type="ARBA" id="ARBA00022705"/>
    </source>
</evidence>
<dbReference type="InterPro" id="IPR038765">
    <property type="entry name" value="Papain-like_cys_pep_sf"/>
</dbReference>
<dbReference type="GO" id="GO:0008234">
    <property type="term" value="F:cysteine-type peptidase activity"/>
    <property type="evidence" value="ECO:0007669"/>
    <property type="project" value="UniProtKB-KW"/>
</dbReference>
<dbReference type="Gene3D" id="3.40.50.300">
    <property type="entry name" value="P-loop containing nucleotide triphosphate hydrolases"/>
    <property type="match status" value="2"/>
</dbReference>
<dbReference type="Pfam" id="PF00112">
    <property type="entry name" value="Peptidase_C1"/>
    <property type="match status" value="1"/>
</dbReference>
<evidence type="ECO:0000256" key="18">
    <source>
        <dbReference type="ARBA" id="ARBA00023235"/>
    </source>
</evidence>
<keyword evidence="13" id="KW-0067">ATP-binding</keyword>
<dbReference type="GO" id="GO:0005694">
    <property type="term" value="C:chromosome"/>
    <property type="evidence" value="ECO:0007669"/>
    <property type="project" value="TreeGrafter"/>
</dbReference>
<feature type="signal peptide" evidence="25">
    <location>
        <begin position="1"/>
        <end position="16"/>
    </location>
</feature>
<sequence>MALALILWAFISVSSAFHLLQQDEREFRSWMALHNKAYVKDFDQRLQIFTENKRRIDKHNEGNHSFTMRLNQYSDMTFAEFRKHFLWAEPQNCSATKGSYIQTNSPHPESIDWRKKGNYVTPVKNQGSCGSCWTFSTTGCLESVTAINGGKLVPLSEQQLVDCAQDFNNHGCNGGLPSQAFEYIKYNKGLMTESDYPYTAFEDKCAYKPELAAAFVKNVVNITAYDEKEMEDAVATRNPVSFAFEVTSDFMHYSSGVYSSSTCHTTTDKVNHAVLAVGYGSENGTPYWIVKNSWGPGWGQDGPFSFKKKSSSVATRVEIPTKVNNVFKSRDVNVCKNNLVTQSHLTFSNKLERSKKSKIDTTFPVNSKAKSDSIDNRPPSGPIPSAGSAKVATTKSDIHFVNGTPASSSSLDASLGFQDNDWDDFDDFDLPVNGKNVSYSSEKCELSTEPVPPPNEEKSSCTGKGNNDMSVTEPDTKLLGKEQSCAELNVLEHSVQVAADSRGPDPDQEDCLFGDSPVRPSRRRRTVHTKSVLNNSDEDAGEEPLKEAKETKSSWMESKVIELDDNSEPENDLDFIPPSPVTDEIASALATRNRSMSAGFESQISPSVAAHEPPDPPSKVQANEQLSSIMESICALVDSIPEHELIALSCGSELLLKRAQRKRILATGGSGLLRMQLPDSTVMNEPSSKGNSCYSSATSGIFSSRYSAPLDCRNPPQTRGSSSICVDYDSDHSDSIIHVEPLARTKSTAAHVDYDHCDSPTTDPVKNAHLNFSKNNSADPDRFLSPKRQEIPLGNVSRTSATEGVEQDDFYIDDFDIDDLNESDIPNYYEQSPSLSGNPHSETPAHEHFRGFNFHYSQEMMKIFHKRFGLHQFRYNQLEAINATLQGEDTFVLMPTGGGKSLCYQLPACVSPGVTVVISPLKSLIVDQIQKLTTLDIPATSLSGDLGEREAGRIYMQLSRKEPIVKLLYVTPEKVSASNKLISALQNLYERGLLARFVIDEAHCVSQWGHDFRPDYKKLHELRKKFPQVPMMALTATATPRVQKDIHNQLNMNRPQVFTMSFNRTNLKYAVLPKKPKKVDEDCISWIKKHYPRDSGIIYCLSRNDCDAMAESLQRAGLQALSYHAGLSDGNREYVQTKWINQDGCQVICATIAFGMGIDKPDVRYVIHASLPKSVEGYYQESGRAGRDGEISHCILFYSYADVHRIKRIISMDREGDSQTKATHYNNLHSMVHFCENSMECRRIQLLAYFGELKFNRSFCKEHADVSCDNCAKPNQYKMRNVTEDVKKIVRFVQENCEKVGTRYGRTPQQNRLTLNML</sequence>
<evidence type="ECO:0000256" key="24">
    <source>
        <dbReference type="SAM" id="MobiDB-lite"/>
    </source>
</evidence>
<feature type="compositionally biased region" description="Polar residues" evidence="24">
    <location>
        <begin position="460"/>
        <end position="470"/>
    </location>
</feature>
<keyword evidence="10" id="KW-0347">Helicase</keyword>
<dbReference type="GO" id="GO:0005634">
    <property type="term" value="C:nucleus"/>
    <property type="evidence" value="ECO:0007669"/>
    <property type="project" value="UniProtKB-SubCell"/>
</dbReference>
<gene>
    <name evidence="28" type="ORF">fugu_012183</name>
</gene>
<dbReference type="FunFam" id="3.40.50.300:FF:000537">
    <property type="entry name" value="Bloom syndrome RecQ-like helicase"/>
    <property type="match status" value="1"/>
</dbReference>
<keyword evidence="7" id="KW-0547">Nucleotide-binding</keyword>
<dbReference type="Pfam" id="PF08246">
    <property type="entry name" value="Inhibitor_I29"/>
    <property type="match status" value="1"/>
</dbReference>
<dbReference type="Pfam" id="PF00270">
    <property type="entry name" value="DEAD"/>
    <property type="match status" value="1"/>
</dbReference>
<evidence type="ECO:0000256" key="14">
    <source>
        <dbReference type="ARBA" id="ARBA00023125"/>
    </source>
</evidence>
<evidence type="ECO:0000256" key="1">
    <source>
        <dbReference type="ARBA" id="ARBA00001947"/>
    </source>
</evidence>
<keyword evidence="25" id="KW-0732">Signal</keyword>
<comment type="similarity">
    <text evidence="3">Belongs to the helicase family. RecQ subfamily.</text>
</comment>
<dbReference type="InterPro" id="IPR002464">
    <property type="entry name" value="DNA/RNA_helicase_DEAH_CS"/>
</dbReference>